<keyword evidence="1" id="KW-0560">Oxidoreductase</keyword>
<dbReference type="OrthoDB" id="7267715at2"/>
<dbReference type="Proteomes" id="UP000245048">
    <property type="component" value="Unassembled WGS sequence"/>
</dbReference>
<keyword evidence="3" id="KW-1185">Reference proteome</keyword>
<accession>A0A2U1V5A4</accession>
<protein>
    <recommendedName>
        <fullName evidence="4">TauD/TfdA-like domain-containing protein</fullName>
    </recommendedName>
</protein>
<dbReference type="AlphaFoldDB" id="A0A2U1V5A4"/>
<dbReference type="GO" id="GO:0016706">
    <property type="term" value="F:2-oxoglutarate-dependent dioxygenase activity"/>
    <property type="evidence" value="ECO:0007669"/>
    <property type="project" value="UniProtKB-ARBA"/>
</dbReference>
<comment type="caution">
    <text evidence="2">The sequence shown here is derived from an EMBL/GenBank/DDBJ whole genome shotgun (WGS) entry which is preliminary data.</text>
</comment>
<reference evidence="3" key="1">
    <citation type="submission" date="2017-10" db="EMBL/GenBank/DDBJ databases">
        <authorList>
            <person name="Toshchakov S.V."/>
            <person name="Goeva M.A."/>
        </authorList>
    </citation>
    <scope>NUCLEOTIDE SEQUENCE [LARGE SCALE GENOMIC DNA]</scope>
    <source>
        <strain evidence="3">JR1/69-1-13</strain>
    </source>
</reference>
<sequence length="270" mass="27889">MTELSPPRRIAPQTGPHLWLGSSLSPADWMLPLGGEIAAEIEAALSTPGTVLARLDPLLAQLAGRLAHGLGFALLRGLPLPPEPAVLLGLLGSRMGRPVHAPPPAGPPDGLWHTEPCDALLLLCREAVEVTLLSAAALHNALLKNDRAALEVLYRALPHLAPEPPGPHLAPEPPGRRLPVFAVTSGVFAARCDRATLDAEACGGALGALDEAAATPGLALKLPLRPGDLLCVNPFLVWASRVPGLSALPLVMPSSRLSDGAFAALHAAEG</sequence>
<proteinExistence type="predicted"/>
<dbReference type="Gene3D" id="3.60.130.10">
    <property type="entry name" value="Clavaminate synthase-like"/>
    <property type="match status" value="1"/>
</dbReference>
<evidence type="ECO:0000313" key="3">
    <source>
        <dbReference type="Proteomes" id="UP000245048"/>
    </source>
</evidence>
<name>A0A2U1V5A4_9PROT</name>
<dbReference type="EMBL" id="PDOA01000004">
    <property type="protein sequence ID" value="PWC29108.1"/>
    <property type="molecule type" value="Genomic_DNA"/>
</dbReference>
<dbReference type="RefSeq" id="WP_109516443.1">
    <property type="nucleotide sequence ID" value="NZ_JBHSCH010000014.1"/>
</dbReference>
<dbReference type="InterPro" id="IPR042098">
    <property type="entry name" value="TauD-like_sf"/>
</dbReference>
<evidence type="ECO:0008006" key="4">
    <source>
        <dbReference type="Google" id="ProtNLM"/>
    </source>
</evidence>
<organism evidence="2 3">
    <name type="scientific">Teichococcus aestuarii</name>
    <dbReference type="NCBI Taxonomy" id="568898"/>
    <lineage>
        <taxon>Bacteria</taxon>
        <taxon>Pseudomonadati</taxon>
        <taxon>Pseudomonadota</taxon>
        <taxon>Alphaproteobacteria</taxon>
        <taxon>Acetobacterales</taxon>
        <taxon>Roseomonadaceae</taxon>
        <taxon>Roseomonas</taxon>
    </lineage>
</organism>
<gene>
    <name evidence="2" type="ORF">CR165_07885</name>
</gene>
<evidence type="ECO:0000256" key="1">
    <source>
        <dbReference type="ARBA" id="ARBA00023002"/>
    </source>
</evidence>
<dbReference type="SUPFAM" id="SSF51197">
    <property type="entry name" value="Clavaminate synthase-like"/>
    <property type="match status" value="1"/>
</dbReference>
<evidence type="ECO:0000313" key="2">
    <source>
        <dbReference type="EMBL" id="PWC29108.1"/>
    </source>
</evidence>